<feature type="region of interest" description="Disordered" evidence="1">
    <location>
        <begin position="17"/>
        <end position="41"/>
    </location>
</feature>
<organism evidence="3 4">
    <name type="scientific">Roseovarius halotolerans</name>
    <dbReference type="NCBI Taxonomy" id="505353"/>
    <lineage>
        <taxon>Bacteria</taxon>
        <taxon>Pseudomonadati</taxon>
        <taxon>Pseudomonadota</taxon>
        <taxon>Alphaproteobacteria</taxon>
        <taxon>Rhodobacterales</taxon>
        <taxon>Roseobacteraceae</taxon>
        <taxon>Roseovarius</taxon>
    </lineage>
</organism>
<dbReference type="InterPro" id="IPR035437">
    <property type="entry name" value="SNase_OB-fold_sf"/>
</dbReference>
<dbReference type="InterPro" id="IPR016071">
    <property type="entry name" value="Staphylococal_nuclease_OB-fold"/>
</dbReference>
<feature type="compositionally biased region" description="Basic and acidic residues" evidence="1">
    <location>
        <begin position="20"/>
        <end position="33"/>
    </location>
</feature>
<proteinExistence type="predicted"/>
<evidence type="ECO:0000313" key="3">
    <source>
        <dbReference type="EMBL" id="SLN30875.1"/>
    </source>
</evidence>
<dbReference type="EMBL" id="FWFU01000002">
    <property type="protein sequence ID" value="SLN30875.1"/>
    <property type="molecule type" value="Genomic_DNA"/>
</dbReference>
<feature type="domain" description="TNase-like" evidence="2">
    <location>
        <begin position="68"/>
        <end position="148"/>
    </location>
</feature>
<dbReference type="Proteomes" id="UP000193207">
    <property type="component" value="Unassembled WGS sequence"/>
</dbReference>
<dbReference type="Pfam" id="PF00565">
    <property type="entry name" value="SNase"/>
    <property type="match status" value="1"/>
</dbReference>
<reference evidence="3 4" key="1">
    <citation type="submission" date="2017-03" db="EMBL/GenBank/DDBJ databases">
        <authorList>
            <person name="Afonso C.L."/>
            <person name="Miller P.J."/>
            <person name="Scott M.A."/>
            <person name="Spackman E."/>
            <person name="Goraichik I."/>
            <person name="Dimitrov K.M."/>
            <person name="Suarez D.L."/>
            <person name="Swayne D.E."/>
        </authorList>
    </citation>
    <scope>NUCLEOTIDE SEQUENCE [LARGE SCALE GENOMIC DNA]</scope>
    <source>
        <strain evidence="3 4">CECT 8110</strain>
    </source>
</reference>
<keyword evidence="4" id="KW-1185">Reference proteome</keyword>
<dbReference type="SUPFAM" id="SSF50199">
    <property type="entry name" value="Staphylococcal nuclease"/>
    <property type="match status" value="1"/>
</dbReference>
<dbReference type="AlphaFoldDB" id="A0A1X6YTJ9"/>
<dbReference type="SMART" id="SM00318">
    <property type="entry name" value="SNc"/>
    <property type="match status" value="1"/>
</dbReference>
<evidence type="ECO:0000313" key="4">
    <source>
        <dbReference type="Proteomes" id="UP000193207"/>
    </source>
</evidence>
<accession>A0A1X6YTJ9</accession>
<gene>
    <name evidence="3" type="primary">exoI</name>
    <name evidence="3" type="ORF">ROH8110_01437</name>
</gene>
<evidence type="ECO:0000256" key="1">
    <source>
        <dbReference type="SAM" id="MobiDB-lite"/>
    </source>
</evidence>
<sequence>MGILRFVIRAFFSAPRHPPVPRDRPRSPAERQRQKPPPRRVHYEAAAVTVIERARTSHDHAVLKGKCHVIDGDTIVIGKVRIRIAGIDAPELDHPWGQKSKWALVGMCRGQVITAHIRDELSYGRVVASCHLPDGRDLAAELVKLGLALDWPKFSGGAYRHLEPPDARRKLWRANARQKGRMPPA</sequence>
<dbReference type="PROSITE" id="PS50830">
    <property type="entry name" value="TNASE_3"/>
    <property type="match status" value="1"/>
</dbReference>
<name>A0A1X6YTJ9_9RHOB</name>
<dbReference type="RefSeq" id="WP_245962828.1">
    <property type="nucleotide sequence ID" value="NZ_FWFU01000002.1"/>
</dbReference>
<protein>
    <submittedName>
        <fullName evidence="3">Succinoglycan biosynthesis protein ExoI</fullName>
    </submittedName>
</protein>
<dbReference type="Gene3D" id="2.40.50.90">
    <property type="match status" value="1"/>
</dbReference>
<evidence type="ECO:0000259" key="2">
    <source>
        <dbReference type="PROSITE" id="PS50830"/>
    </source>
</evidence>